<keyword evidence="2" id="KW-1185">Reference proteome</keyword>
<gene>
    <name evidence="1" type="ORF">Goari_019658</name>
</gene>
<reference evidence="1 2" key="1">
    <citation type="journal article" date="2019" name="Genome Biol. Evol.">
        <title>Insights into the evolution of the New World diploid cottons (Gossypium, subgenus Houzingenia) based on genome sequencing.</title>
        <authorList>
            <person name="Grover C.E."/>
            <person name="Arick M.A. 2nd"/>
            <person name="Thrash A."/>
            <person name="Conover J.L."/>
            <person name="Sanders W.S."/>
            <person name="Peterson D.G."/>
            <person name="Frelichowski J.E."/>
            <person name="Scheffler J.A."/>
            <person name="Scheffler B.E."/>
            <person name="Wendel J.F."/>
        </authorList>
    </citation>
    <scope>NUCLEOTIDE SEQUENCE [LARGE SCALE GENOMIC DNA]</scope>
    <source>
        <strain evidence="1">185</strain>
        <tissue evidence="1">Leaf</tissue>
    </source>
</reference>
<proteinExistence type="predicted"/>
<feature type="non-terminal residue" evidence="1">
    <location>
        <position position="163"/>
    </location>
</feature>
<dbReference type="InterPro" id="IPR053151">
    <property type="entry name" value="RNase_H-like"/>
</dbReference>
<comment type="caution">
    <text evidence="1">The sequence shown here is derived from an EMBL/GenBank/DDBJ whole genome shotgun (WGS) entry which is preliminary data.</text>
</comment>
<evidence type="ECO:0008006" key="3">
    <source>
        <dbReference type="Google" id="ProtNLM"/>
    </source>
</evidence>
<dbReference type="PANTHER" id="PTHR47723:SF19">
    <property type="entry name" value="POLYNUCLEOTIDYL TRANSFERASE, RIBONUCLEASE H-LIKE SUPERFAMILY PROTEIN"/>
    <property type="match status" value="1"/>
</dbReference>
<name>A0A7J8WUF6_GOSAI</name>
<evidence type="ECO:0000313" key="1">
    <source>
        <dbReference type="EMBL" id="MBA0678304.1"/>
    </source>
</evidence>
<dbReference type="Proteomes" id="UP000593577">
    <property type="component" value="Unassembled WGS sequence"/>
</dbReference>
<evidence type="ECO:0000313" key="2">
    <source>
        <dbReference type="Proteomes" id="UP000593577"/>
    </source>
</evidence>
<dbReference type="PANTHER" id="PTHR47723">
    <property type="entry name" value="OS05G0353850 PROTEIN"/>
    <property type="match status" value="1"/>
</dbReference>
<dbReference type="EMBL" id="JABFAA010000003">
    <property type="protein sequence ID" value="MBA0678304.1"/>
    <property type="molecule type" value="Genomic_DNA"/>
</dbReference>
<organism evidence="1 2">
    <name type="scientific">Gossypium aridum</name>
    <name type="common">American cotton</name>
    <name type="synonym">Erioxylum aridum</name>
    <dbReference type="NCBI Taxonomy" id="34290"/>
    <lineage>
        <taxon>Eukaryota</taxon>
        <taxon>Viridiplantae</taxon>
        <taxon>Streptophyta</taxon>
        <taxon>Embryophyta</taxon>
        <taxon>Tracheophyta</taxon>
        <taxon>Spermatophyta</taxon>
        <taxon>Magnoliopsida</taxon>
        <taxon>eudicotyledons</taxon>
        <taxon>Gunneridae</taxon>
        <taxon>Pentapetalae</taxon>
        <taxon>rosids</taxon>
        <taxon>malvids</taxon>
        <taxon>Malvales</taxon>
        <taxon>Malvaceae</taxon>
        <taxon>Malvoideae</taxon>
        <taxon>Gossypium</taxon>
    </lineage>
</organism>
<dbReference type="AlphaFoldDB" id="A0A7J8WUF6"/>
<sequence length="163" mass="18367">MNIYTFQGVSWSVEEILKGAHSWTNQYISICKGGITMRPNLSTEMVEIGMWICIRSDGVVNIKTSYVAAGGVLRDHNGKWILGFNRRLRKCSTNNMEVIGATKESLANGSNFALIRCILHLLQNEEDWSIDYVSRDENMEADGITKLAFGRDEGVQLYEDILV</sequence>
<accession>A0A7J8WUF6</accession>
<protein>
    <recommendedName>
        <fullName evidence="3">RNase H type-1 domain-containing protein</fullName>
    </recommendedName>
</protein>